<sequence>MGGSSAGSGILVDRSKAVRTPLCTPMPRYLTGRLGSRVSWTKVPARPRDFVAPTAESACQASLTVAGLTSILSANSRTVGSRSPVTKRPARIKRCTAAAIPLGDESVIASRTMFPTSWESLPTASLSAVKMPLLALAYRNIQHKSNSTFAIPTTNRTVTLPNKHFGPT</sequence>
<organism evidence="1">
    <name type="scientific">freshwater metagenome</name>
    <dbReference type="NCBI Taxonomy" id="449393"/>
    <lineage>
        <taxon>unclassified sequences</taxon>
        <taxon>metagenomes</taxon>
        <taxon>ecological metagenomes</taxon>
    </lineage>
</organism>
<dbReference type="AlphaFoldDB" id="A0A6J7RND0"/>
<evidence type="ECO:0000313" key="1">
    <source>
        <dbReference type="EMBL" id="CAB5029960.1"/>
    </source>
</evidence>
<protein>
    <submittedName>
        <fullName evidence="1">Unannotated protein</fullName>
    </submittedName>
</protein>
<name>A0A6J7RND0_9ZZZZ</name>
<gene>
    <name evidence="1" type="ORF">UFOPK4092_01519</name>
</gene>
<dbReference type="EMBL" id="CAFBPJ010000232">
    <property type="protein sequence ID" value="CAB5029960.1"/>
    <property type="molecule type" value="Genomic_DNA"/>
</dbReference>
<reference evidence="1" key="1">
    <citation type="submission" date="2020-05" db="EMBL/GenBank/DDBJ databases">
        <authorList>
            <person name="Chiriac C."/>
            <person name="Salcher M."/>
            <person name="Ghai R."/>
            <person name="Kavagutti S V."/>
        </authorList>
    </citation>
    <scope>NUCLEOTIDE SEQUENCE</scope>
</reference>
<accession>A0A6J7RND0</accession>
<proteinExistence type="predicted"/>